<dbReference type="Proteomes" id="UP000007174">
    <property type="component" value="Unassembled WGS sequence"/>
</dbReference>
<protein>
    <submittedName>
        <fullName evidence="1">Uncharacterized protein</fullName>
    </submittedName>
</protein>
<dbReference type="HOGENOM" id="CLU_2922514_0_0_1"/>
<sequence>MTRSSPTLAMACLTVSMARWKLVFQMLRPSTTPAEKTCLGPSFSRTGPSCSGLRTRSTWRP</sequence>
<gene>
    <name evidence="1" type="ORF">CH063_09372</name>
</gene>
<organism evidence="1 2">
    <name type="scientific">Colletotrichum higginsianum (strain IMI 349063)</name>
    <name type="common">Crucifer anthracnose fungus</name>
    <dbReference type="NCBI Taxonomy" id="759273"/>
    <lineage>
        <taxon>Eukaryota</taxon>
        <taxon>Fungi</taxon>
        <taxon>Dikarya</taxon>
        <taxon>Ascomycota</taxon>
        <taxon>Pezizomycotina</taxon>
        <taxon>Sordariomycetes</taxon>
        <taxon>Hypocreomycetidae</taxon>
        <taxon>Glomerellales</taxon>
        <taxon>Glomerellaceae</taxon>
        <taxon>Colletotrichum</taxon>
        <taxon>Colletotrichum destructivum species complex</taxon>
    </lineage>
</organism>
<evidence type="ECO:0000313" key="2">
    <source>
        <dbReference type="Proteomes" id="UP000007174"/>
    </source>
</evidence>
<evidence type="ECO:0000313" key="1">
    <source>
        <dbReference type="EMBL" id="CCF38225.1"/>
    </source>
</evidence>
<reference evidence="2" key="1">
    <citation type="journal article" date="2012" name="Nat. Genet.">
        <title>Lifestyle transitions in plant pathogenic Colletotrichum fungi deciphered by genome and transcriptome analyses.</title>
        <authorList>
            <person name="O'Connell R.J."/>
            <person name="Thon M.R."/>
            <person name="Hacquard S."/>
            <person name="Amyotte S.G."/>
            <person name="Kleemann J."/>
            <person name="Torres M.F."/>
            <person name="Damm U."/>
            <person name="Buiate E.A."/>
            <person name="Epstein L."/>
            <person name="Alkan N."/>
            <person name="Altmueller J."/>
            <person name="Alvarado-Balderrama L."/>
            <person name="Bauser C.A."/>
            <person name="Becker C."/>
            <person name="Birren B.W."/>
            <person name="Chen Z."/>
            <person name="Choi J."/>
            <person name="Crouch J.A."/>
            <person name="Duvick J.P."/>
            <person name="Farman M.A."/>
            <person name="Gan P."/>
            <person name="Heiman D."/>
            <person name="Henrissat B."/>
            <person name="Howard R.J."/>
            <person name="Kabbage M."/>
            <person name="Koch C."/>
            <person name="Kracher B."/>
            <person name="Kubo Y."/>
            <person name="Law A.D."/>
            <person name="Lebrun M.-H."/>
            <person name="Lee Y.-H."/>
            <person name="Miyara I."/>
            <person name="Moore N."/>
            <person name="Neumann U."/>
            <person name="Nordstroem K."/>
            <person name="Panaccione D.G."/>
            <person name="Panstruga R."/>
            <person name="Place M."/>
            <person name="Proctor R.H."/>
            <person name="Prusky D."/>
            <person name="Rech G."/>
            <person name="Reinhardt R."/>
            <person name="Rollins J.A."/>
            <person name="Rounsley S."/>
            <person name="Schardl C.L."/>
            <person name="Schwartz D.C."/>
            <person name="Shenoy N."/>
            <person name="Shirasu K."/>
            <person name="Sikhakolli U.R."/>
            <person name="Stueber K."/>
            <person name="Sukno S.A."/>
            <person name="Sweigard J.A."/>
            <person name="Takano Y."/>
            <person name="Takahara H."/>
            <person name="Trail F."/>
            <person name="van der Does H.C."/>
            <person name="Voll L.M."/>
            <person name="Will I."/>
            <person name="Young S."/>
            <person name="Zeng Q."/>
            <person name="Zhang J."/>
            <person name="Zhou S."/>
            <person name="Dickman M.B."/>
            <person name="Schulze-Lefert P."/>
            <person name="Ver Loren van Themaat E."/>
            <person name="Ma L.-J."/>
            <person name="Vaillancourt L.J."/>
        </authorList>
    </citation>
    <scope>NUCLEOTIDE SEQUENCE [LARGE SCALE GENOMIC DNA]</scope>
    <source>
        <strain evidence="2">IMI 349063</strain>
    </source>
</reference>
<dbReference type="AlphaFoldDB" id="H1VDC2"/>
<name>H1VDC2_COLHI</name>
<dbReference type="EMBL" id="CACQ02002872">
    <property type="protein sequence ID" value="CCF38225.1"/>
    <property type="molecule type" value="Genomic_DNA"/>
</dbReference>
<proteinExistence type="predicted"/>
<accession>H1VDC2</accession>